<feature type="compositionally biased region" description="Polar residues" evidence="1">
    <location>
        <begin position="9"/>
        <end position="23"/>
    </location>
</feature>
<dbReference type="Proteomes" id="UP001345963">
    <property type="component" value="Unassembled WGS sequence"/>
</dbReference>
<feature type="region of interest" description="Disordered" evidence="1">
    <location>
        <begin position="1"/>
        <end position="33"/>
    </location>
</feature>
<gene>
    <name evidence="2" type="ORF">ATANTOWER_030554</name>
</gene>
<dbReference type="EMBL" id="JAHUTI010079501">
    <property type="protein sequence ID" value="MED6257735.1"/>
    <property type="molecule type" value="Genomic_DNA"/>
</dbReference>
<reference evidence="2 3" key="1">
    <citation type="submission" date="2021-07" db="EMBL/GenBank/DDBJ databases">
        <authorList>
            <person name="Palmer J.M."/>
        </authorList>
    </citation>
    <scope>NUCLEOTIDE SEQUENCE [LARGE SCALE GENOMIC DNA]</scope>
    <source>
        <strain evidence="2 3">AT_MEX2019</strain>
        <tissue evidence="2">Muscle</tissue>
    </source>
</reference>
<accession>A0ABU7C620</accession>
<comment type="caution">
    <text evidence="2">The sequence shown here is derived from an EMBL/GenBank/DDBJ whole genome shotgun (WGS) entry which is preliminary data.</text>
</comment>
<keyword evidence="3" id="KW-1185">Reference proteome</keyword>
<organism evidence="2 3">
    <name type="scientific">Ataeniobius toweri</name>
    <dbReference type="NCBI Taxonomy" id="208326"/>
    <lineage>
        <taxon>Eukaryota</taxon>
        <taxon>Metazoa</taxon>
        <taxon>Chordata</taxon>
        <taxon>Craniata</taxon>
        <taxon>Vertebrata</taxon>
        <taxon>Euteleostomi</taxon>
        <taxon>Actinopterygii</taxon>
        <taxon>Neopterygii</taxon>
        <taxon>Teleostei</taxon>
        <taxon>Neoteleostei</taxon>
        <taxon>Acanthomorphata</taxon>
        <taxon>Ovalentaria</taxon>
        <taxon>Atherinomorphae</taxon>
        <taxon>Cyprinodontiformes</taxon>
        <taxon>Goodeidae</taxon>
        <taxon>Ataeniobius</taxon>
    </lineage>
</organism>
<evidence type="ECO:0000313" key="2">
    <source>
        <dbReference type="EMBL" id="MED6257735.1"/>
    </source>
</evidence>
<name>A0ABU7C620_9TELE</name>
<evidence type="ECO:0000256" key="1">
    <source>
        <dbReference type="SAM" id="MobiDB-lite"/>
    </source>
</evidence>
<feature type="compositionally biased region" description="Basic and acidic residues" evidence="1">
    <location>
        <begin position="24"/>
        <end position="33"/>
    </location>
</feature>
<sequence>MCGSKKKTNNQSLQENWQPLPSQESREDSQDVKRTWSINSLHPQTDSRHGLQLFRSFGSEPEPTLEALFQGLGNKDCTVIQWFKVLFLDEKLHFVHFHANTCSNDHGVTVLD</sequence>
<proteinExistence type="predicted"/>
<evidence type="ECO:0000313" key="3">
    <source>
        <dbReference type="Proteomes" id="UP001345963"/>
    </source>
</evidence>
<protein>
    <submittedName>
        <fullName evidence="2">Uncharacterized protein</fullName>
    </submittedName>
</protein>